<organism evidence="3 4">
    <name type="scientific">Sphaeroforma arctica JP610</name>
    <dbReference type="NCBI Taxonomy" id="667725"/>
    <lineage>
        <taxon>Eukaryota</taxon>
        <taxon>Ichthyosporea</taxon>
        <taxon>Ichthyophonida</taxon>
        <taxon>Sphaeroforma</taxon>
    </lineage>
</organism>
<gene>
    <name evidence="3" type="ORF">SARC_14330</name>
</gene>
<dbReference type="RefSeq" id="XP_014147015.1">
    <property type="nucleotide sequence ID" value="XM_014291540.1"/>
</dbReference>
<accession>A0A0L0FAJ6</accession>
<evidence type="ECO:0000256" key="2">
    <source>
        <dbReference type="SAM" id="SignalP"/>
    </source>
</evidence>
<reference evidence="3 4" key="1">
    <citation type="submission" date="2011-02" db="EMBL/GenBank/DDBJ databases">
        <title>The Genome Sequence of Sphaeroforma arctica JP610.</title>
        <authorList>
            <consortium name="The Broad Institute Genome Sequencing Platform"/>
            <person name="Russ C."/>
            <person name="Cuomo C."/>
            <person name="Young S.K."/>
            <person name="Zeng Q."/>
            <person name="Gargeya S."/>
            <person name="Alvarado L."/>
            <person name="Berlin A."/>
            <person name="Chapman S.B."/>
            <person name="Chen Z."/>
            <person name="Freedman E."/>
            <person name="Gellesch M."/>
            <person name="Goldberg J."/>
            <person name="Griggs A."/>
            <person name="Gujja S."/>
            <person name="Heilman E."/>
            <person name="Heiman D."/>
            <person name="Howarth C."/>
            <person name="Mehta T."/>
            <person name="Neiman D."/>
            <person name="Pearson M."/>
            <person name="Roberts A."/>
            <person name="Saif S."/>
            <person name="Shea T."/>
            <person name="Shenoy N."/>
            <person name="Sisk P."/>
            <person name="Stolte C."/>
            <person name="Sykes S."/>
            <person name="White J."/>
            <person name="Yandava C."/>
            <person name="Burger G."/>
            <person name="Gray M.W."/>
            <person name="Holland P.W.H."/>
            <person name="King N."/>
            <person name="Lang F.B.F."/>
            <person name="Roger A.J."/>
            <person name="Ruiz-Trillo I."/>
            <person name="Haas B."/>
            <person name="Nusbaum C."/>
            <person name="Birren B."/>
        </authorList>
    </citation>
    <scope>NUCLEOTIDE SEQUENCE [LARGE SCALE GENOMIC DNA]</scope>
    <source>
        <strain evidence="3 4">JP610</strain>
    </source>
</reference>
<evidence type="ECO:0000313" key="3">
    <source>
        <dbReference type="EMBL" id="KNC73113.1"/>
    </source>
</evidence>
<feature type="signal peptide" evidence="2">
    <location>
        <begin position="1"/>
        <end position="23"/>
    </location>
</feature>
<feature type="transmembrane region" description="Helical" evidence="1">
    <location>
        <begin position="47"/>
        <end position="69"/>
    </location>
</feature>
<keyword evidence="2" id="KW-0732">Signal</keyword>
<dbReference type="GeneID" id="25914834"/>
<keyword evidence="1" id="KW-1133">Transmembrane helix</keyword>
<keyword evidence="1" id="KW-0472">Membrane</keyword>
<evidence type="ECO:0000313" key="4">
    <source>
        <dbReference type="Proteomes" id="UP000054560"/>
    </source>
</evidence>
<proteinExistence type="predicted"/>
<dbReference type="AlphaFoldDB" id="A0A0L0FAJ6"/>
<protein>
    <submittedName>
        <fullName evidence="3">Uncharacterized protein</fullName>
    </submittedName>
</protein>
<keyword evidence="1" id="KW-0812">Transmembrane</keyword>
<feature type="non-terminal residue" evidence="3">
    <location>
        <position position="1"/>
    </location>
</feature>
<keyword evidence="4" id="KW-1185">Reference proteome</keyword>
<name>A0A0L0FAJ6_9EUKA</name>
<sequence>LGFRFMAWLQVMSLILFLSESIAVFVAFPNRSSVSTYGAYTGFQTLFIETFAFNIFVVCMVLATTWCYLPPGRHSLQDEAESSVMTNHTHVRGTFSLYTAHKMVGCASVAYRDPPNTRDSLRGVLDCDKYGITLLHFISVEATDIHCVVFLQGTKSDARFSACWGA</sequence>
<feature type="chain" id="PRO_5005538471" evidence="2">
    <location>
        <begin position="24"/>
        <end position="166"/>
    </location>
</feature>
<evidence type="ECO:0000256" key="1">
    <source>
        <dbReference type="SAM" id="Phobius"/>
    </source>
</evidence>
<dbReference type="Proteomes" id="UP000054560">
    <property type="component" value="Unassembled WGS sequence"/>
</dbReference>
<dbReference type="EMBL" id="KQ246065">
    <property type="protein sequence ID" value="KNC73113.1"/>
    <property type="molecule type" value="Genomic_DNA"/>
</dbReference>